<evidence type="ECO:0000313" key="2">
    <source>
        <dbReference type="Proteomes" id="UP000316855"/>
    </source>
</evidence>
<dbReference type="KEGG" id="gax:Pan161_24130"/>
<reference evidence="1 2" key="1">
    <citation type="submission" date="2019-02" db="EMBL/GenBank/DDBJ databases">
        <title>Deep-cultivation of Planctomycetes and their phenomic and genomic characterization uncovers novel biology.</title>
        <authorList>
            <person name="Wiegand S."/>
            <person name="Jogler M."/>
            <person name="Boedeker C."/>
            <person name="Pinto D."/>
            <person name="Vollmers J."/>
            <person name="Rivas-Marin E."/>
            <person name="Kohn T."/>
            <person name="Peeters S.H."/>
            <person name="Heuer A."/>
            <person name="Rast P."/>
            <person name="Oberbeckmann S."/>
            <person name="Bunk B."/>
            <person name="Jeske O."/>
            <person name="Meyerdierks A."/>
            <person name="Storesund J.E."/>
            <person name="Kallscheuer N."/>
            <person name="Luecker S."/>
            <person name="Lage O.M."/>
            <person name="Pohl T."/>
            <person name="Merkel B.J."/>
            <person name="Hornburger P."/>
            <person name="Mueller R.-W."/>
            <person name="Bruemmer F."/>
            <person name="Labrenz M."/>
            <person name="Spormann A.M."/>
            <person name="Op den Camp H."/>
            <person name="Overmann J."/>
            <person name="Amann R."/>
            <person name="Jetten M.S.M."/>
            <person name="Mascher T."/>
            <person name="Medema M.H."/>
            <person name="Devos D.P."/>
            <person name="Kaster A.-K."/>
            <person name="Ovreas L."/>
            <person name="Rohde M."/>
            <person name="Galperin M.Y."/>
            <person name="Jogler C."/>
        </authorList>
    </citation>
    <scope>NUCLEOTIDE SEQUENCE [LARGE SCALE GENOMIC DNA]</scope>
    <source>
        <strain evidence="1 2">Pan161</strain>
    </source>
</reference>
<sequence length="32" mass="3744">MLLAQLKTDHEYRSPEGTEKQTIPAWFTLDHS</sequence>
<dbReference type="AlphaFoldDB" id="A0A517VCQ1"/>
<name>A0A517VCQ1_9PLAN</name>
<accession>A0A517VCQ1</accession>
<dbReference type="Proteomes" id="UP000316855">
    <property type="component" value="Chromosome"/>
</dbReference>
<proteinExistence type="predicted"/>
<evidence type="ECO:0000313" key="1">
    <source>
        <dbReference type="EMBL" id="QDT90760.1"/>
    </source>
</evidence>
<keyword evidence="2" id="KW-1185">Reference proteome</keyword>
<gene>
    <name evidence="1" type="ORF">Pan161_24130</name>
</gene>
<dbReference type="EMBL" id="CP036343">
    <property type="protein sequence ID" value="QDT90760.1"/>
    <property type="molecule type" value="Genomic_DNA"/>
</dbReference>
<protein>
    <submittedName>
        <fullName evidence="1">Uncharacterized protein</fullName>
    </submittedName>
</protein>
<organism evidence="1 2">
    <name type="scientific">Gimesia algae</name>
    <dbReference type="NCBI Taxonomy" id="2527971"/>
    <lineage>
        <taxon>Bacteria</taxon>
        <taxon>Pseudomonadati</taxon>
        <taxon>Planctomycetota</taxon>
        <taxon>Planctomycetia</taxon>
        <taxon>Planctomycetales</taxon>
        <taxon>Planctomycetaceae</taxon>
        <taxon>Gimesia</taxon>
    </lineage>
</organism>